<reference evidence="3 4" key="1">
    <citation type="submission" date="2023-12" db="EMBL/GenBank/DDBJ databases">
        <title>the genome sequence of Hyalangium sp. s54d21.</title>
        <authorList>
            <person name="Zhang X."/>
        </authorList>
    </citation>
    <scope>NUCLEOTIDE SEQUENCE [LARGE SCALE GENOMIC DNA]</scope>
    <source>
        <strain evidence="4">s54d21</strain>
    </source>
</reference>
<dbReference type="RefSeq" id="WP_321545133.1">
    <property type="nucleotide sequence ID" value="NZ_JAXIVS010000002.1"/>
</dbReference>
<feature type="region of interest" description="Disordered" evidence="1">
    <location>
        <begin position="1"/>
        <end position="22"/>
    </location>
</feature>
<protein>
    <submittedName>
        <fullName evidence="3">Uncharacterized protein</fullName>
    </submittedName>
</protein>
<dbReference type="EMBL" id="JAXIVS010000002">
    <property type="protein sequence ID" value="MDY7226414.1"/>
    <property type="molecule type" value="Genomic_DNA"/>
</dbReference>
<keyword evidence="4" id="KW-1185">Reference proteome</keyword>
<name>A0ABU5GZ04_9BACT</name>
<feature type="compositionally biased region" description="Polar residues" evidence="1">
    <location>
        <begin position="1"/>
        <end position="18"/>
    </location>
</feature>
<evidence type="ECO:0000313" key="3">
    <source>
        <dbReference type="EMBL" id="MDY7226414.1"/>
    </source>
</evidence>
<organism evidence="3 4">
    <name type="scientific">Hyalangium rubrum</name>
    <dbReference type="NCBI Taxonomy" id="3103134"/>
    <lineage>
        <taxon>Bacteria</taxon>
        <taxon>Pseudomonadati</taxon>
        <taxon>Myxococcota</taxon>
        <taxon>Myxococcia</taxon>
        <taxon>Myxococcales</taxon>
        <taxon>Cystobacterineae</taxon>
        <taxon>Archangiaceae</taxon>
        <taxon>Hyalangium</taxon>
    </lineage>
</organism>
<comment type="caution">
    <text evidence="3">The sequence shown here is derived from an EMBL/GenBank/DDBJ whole genome shotgun (WGS) entry which is preliminary data.</text>
</comment>
<keyword evidence="2" id="KW-0472">Membrane</keyword>
<feature type="transmembrane region" description="Helical" evidence="2">
    <location>
        <begin position="31"/>
        <end position="51"/>
    </location>
</feature>
<evidence type="ECO:0000256" key="2">
    <source>
        <dbReference type="SAM" id="Phobius"/>
    </source>
</evidence>
<sequence>MLKAMGTTTDGANASNGLFSREMAPEPRKPWLGRAAVVGAIAAVGLGIWMWMQGSEGGALRAMSPVQREALFKETWKDYRMRCTGGAEQKDTPAVCHQRAEFLQRFPQCDEACRAQIAPSLSAAPQ</sequence>
<proteinExistence type="predicted"/>
<evidence type="ECO:0000256" key="1">
    <source>
        <dbReference type="SAM" id="MobiDB-lite"/>
    </source>
</evidence>
<dbReference type="Proteomes" id="UP001291309">
    <property type="component" value="Unassembled WGS sequence"/>
</dbReference>
<evidence type="ECO:0000313" key="4">
    <source>
        <dbReference type="Proteomes" id="UP001291309"/>
    </source>
</evidence>
<gene>
    <name evidence="3" type="ORF">SYV04_08460</name>
</gene>
<accession>A0ABU5GZ04</accession>
<keyword evidence="2" id="KW-1133">Transmembrane helix</keyword>
<keyword evidence="2" id="KW-0812">Transmembrane</keyword>